<dbReference type="GO" id="GO:0004659">
    <property type="term" value="F:prenyltransferase activity"/>
    <property type="evidence" value="ECO:0007669"/>
    <property type="project" value="TreeGrafter"/>
</dbReference>
<evidence type="ECO:0000313" key="7">
    <source>
        <dbReference type="Proteomes" id="UP001327560"/>
    </source>
</evidence>
<proteinExistence type="predicted"/>
<dbReference type="Gene3D" id="1.10.600.10">
    <property type="entry name" value="Farnesyl Diphosphate Synthase"/>
    <property type="match status" value="1"/>
</dbReference>
<keyword evidence="2" id="KW-0808">Transferase</keyword>
<keyword evidence="3" id="KW-0479">Metal-binding</keyword>
<evidence type="ECO:0000256" key="3">
    <source>
        <dbReference type="ARBA" id="ARBA00022723"/>
    </source>
</evidence>
<dbReference type="PANTHER" id="PTHR43281">
    <property type="entry name" value="FARNESYL DIPHOSPHATE SYNTHASE"/>
    <property type="match status" value="1"/>
</dbReference>
<evidence type="ECO:0000313" key="6">
    <source>
        <dbReference type="EMBL" id="WOL12662.1"/>
    </source>
</evidence>
<keyword evidence="7" id="KW-1185">Reference proteome</keyword>
<dbReference type="Proteomes" id="UP001327560">
    <property type="component" value="Chromosome 7"/>
</dbReference>
<keyword evidence="4" id="KW-0460">Magnesium</keyword>
<organism evidence="6 7">
    <name type="scientific">Canna indica</name>
    <name type="common">Indian-shot</name>
    <dbReference type="NCBI Taxonomy" id="4628"/>
    <lineage>
        <taxon>Eukaryota</taxon>
        <taxon>Viridiplantae</taxon>
        <taxon>Streptophyta</taxon>
        <taxon>Embryophyta</taxon>
        <taxon>Tracheophyta</taxon>
        <taxon>Spermatophyta</taxon>
        <taxon>Magnoliopsida</taxon>
        <taxon>Liliopsida</taxon>
        <taxon>Zingiberales</taxon>
        <taxon>Cannaceae</taxon>
        <taxon>Canna</taxon>
    </lineage>
</organism>
<dbReference type="AlphaFoldDB" id="A0AAQ3KVS8"/>
<dbReference type="SUPFAM" id="SSF48576">
    <property type="entry name" value="Terpenoid synthases"/>
    <property type="match status" value="1"/>
</dbReference>
<evidence type="ECO:0000256" key="1">
    <source>
        <dbReference type="ARBA" id="ARBA00001946"/>
    </source>
</evidence>
<comment type="cofactor">
    <cofactor evidence="1">
        <name>Mg(2+)</name>
        <dbReference type="ChEBI" id="CHEBI:18420"/>
    </cofactor>
</comment>
<name>A0AAQ3KVS8_9LILI</name>
<evidence type="ECO:0000256" key="4">
    <source>
        <dbReference type="ARBA" id="ARBA00022842"/>
    </source>
</evidence>
<gene>
    <name evidence="6" type="ORF">Cni_G21429</name>
</gene>
<keyword evidence="5" id="KW-0414">Isoprene biosynthesis</keyword>
<dbReference type="GO" id="GO:0008299">
    <property type="term" value="P:isoprenoid biosynthetic process"/>
    <property type="evidence" value="ECO:0007669"/>
    <property type="project" value="UniProtKB-KW"/>
</dbReference>
<dbReference type="PANTHER" id="PTHR43281:SF1">
    <property type="entry name" value="FARNESYL DIPHOSPHATE SYNTHASE"/>
    <property type="match status" value="1"/>
</dbReference>
<protein>
    <submittedName>
        <fullName evidence="6">Geranylgeranyl pyrophosphate synthase 7, chloroplastic</fullName>
    </submittedName>
</protein>
<evidence type="ECO:0000256" key="5">
    <source>
        <dbReference type="ARBA" id="ARBA00023229"/>
    </source>
</evidence>
<accession>A0AAQ3KVS8</accession>
<evidence type="ECO:0000256" key="2">
    <source>
        <dbReference type="ARBA" id="ARBA00022679"/>
    </source>
</evidence>
<dbReference type="GO" id="GO:0046872">
    <property type="term" value="F:metal ion binding"/>
    <property type="evidence" value="ECO:0007669"/>
    <property type="project" value="UniProtKB-KW"/>
</dbReference>
<dbReference type="EMBL" id="CP136896">
    <property type="protein sequence ID" value="WOL12662.1"/>
    <property type="molecule type" value="Genomic_DNA"/>
</dbReference>
<sequence>MNDILDVMKTSTELGKTGGKDLASDKMTYPKLLGLPNARKFTQTLVQKEKDELAEFDDARAAPLYNLARYIAHW</sequence>
<reference evidence="6 7" key="1">
    <citation type="submission" date="2023-10" db="EMBL/GenBank/DDBJ databases">
        <title>Chromosome-scale genome assembly provides insights into flower coloration mechanisms of Canna indica.</title>
        <authorList>
            <person name="Li C."/>
        </authorList>
    </citation>
    <scope>NUCLEOTIDE SEQUENCE [LARGE SCALE GENOMIC DNA]</scope>
    <source>
        <tissue evidence="6">Flower</tissue>
    </source>
</reference>
<dbReference type="InterPro" id="IPR008949">
    <property type="entry name" value="Isoprenoid_synthase_dom_sf"/>
</dbReference>